<evidence type="ECO:0000256" key="6">
    <source>
        <dbReference type="ARBA" id="ARBA00023180"/>
    </source>
</evidence>
<dbReference type="AlphaFoldDB" id="A0A9C7UMV4"/>
<evidence type="ECO:0000313" key="7">
    <source>
        <dbReference type="EMBL" id="GJQ08651.1"/>
    </source>
</evidence>
<dbReference type="Gene3D" id="3.90.550.10">
    <property type="entry name" value="Spore Coat Polysaccharide Biosynthesis Protein SpsA, Chain A"/>
    <property type="match status" value="1"/>
</dbReference>
<dbReference type="InterPro" id="IPR029044">
    <property type="entry name" value="Nucleotide-diphossugar_trans"/>
</dbReference>
<comment type="caution">
    <text evidence="7">The sequence shown here is derived from an EMBL/GenBank/DDBJ whole genome shotgun (WGS) entry which is preliminary data.</text>
</comment>
<dbReference type="SUPFAM" id="SSF53448">
    <property type="entry name" value="Nucleotide-diphospho-sugar transferases"/>
    <property type="match status" value="1"/>
</dbReference>
<dbReference type="EMBL" id="BQMJ01000003">
    <property type="protein sequence ID" value="GJQ08651.1"/>
    <property type="molecule type" value="Genomic_DNA"/>
</dbReference>
<evidence type="ECO:0000313" key="8">
    <source>
        <dbReference type="Proteomes" id="UP001061958"/>
    </source>
</evidence>
<dbReference type="PROSITE" id="PS51257">
    <property type="entry name" value="PROKAR_LIPOPROTEIN"/>
    <property type="match status" value="1"/>
</dbReference>
<keyword evidence="6" id="KW-0325">Glycoprotein</keyword>
<proteinExistence type="predicted"/>
<comment type="subcellular location">
    <subcellularLocation>
        <location evidence="1">Membrane</location>
        <topology evidence="1">Single-pass type II membrane protein</topology>
    </subcellularLocation>
</comment>
<keyword evidence="3" id="KW-0735">Signal-anchor</keyword>
<reference evidence="7" key="1">
    <citation type="journal article" date="2022" name="Proc. Natl. Acad. Sci. U.S.A.">
        <title>Life cycle and functional genomics of the unicellular red alga Galdieria for elucidating algal and plant evolution and industrial use.</title>
        <authorList>
            <person name="Hirooka S."/>
            <person name="Itabashi T."/>
            <person name="Ichinose T.M."/>
            <person name="Onuma R."/>
            <person name="Fujiwara T."/>
            <person name="Yamashita S."/>
            <person name="Jong L.W."/>
            <person name="Tomita R."/>
            <person name="Iwane A.H."/>
            <person name="Miyagishima S.Y."/>
        </authorList>
    </citation>
    <scope>NUCLEOTIDE SEQUENCE</scope>
    <source>
        <strain evidence="7">NBRC 102759</strain>
    </source>
</reference>
<reference evidence="7" key="2">
    <citation type="submission" date="2022-01" db="EMBL/GenBank/DDBJ databases">
        <authorList>
            <person name="Hirooka S."/>
            <person name="Miyagishima S.Y."/>
        </authorList>
    </citation>
    <scope>NUCLEOTIDE SEQUENCE</scope>
    <source>
        <strain evidence="7">NBRC 102759</strain>
    </source>
</reference>
<dbReference type="GO" id="GO:0035269">
    <property type="term" value="P:protein O-linked glycosylation via mannose"/>
    <property type="evidence" value="ECO:0007669"/>
    <property type="project" value="TreeGrafter"/>
</dbReference>
<keyword evidence="4" id="KW-1133">Transmembrane helix</keyword>
<dbReference type="PANTHER" id="PTHR12270:SF25">
    <property type="entry name" value="GLYCOSYLTRANSFERASE-LIKE PROTEIN LARGE"/>
    <property type="match status" value="1"/>
</dbReference>
<keyword evidence="5" id="KW-0472">Membrane</keyword>
<dbReference type="Proteomes" id="UP001061958">
    <property type="component" value="Unassembled WGS sequence"/>
</dbReference>
<keyword evidence="2" id="KW-0812">Transmembrane</keyword>
<name>A0A9C7UMV4_9RHOD</name>
<evidence type="ECO:0000256" key="2">
    <source>
        <dbReference type="ARBA" id="ARBA00022692"/>
    </source>
</evidence>
<evidence type="ECO:0000256" key="1">
    <source>
        <dbReference type="ARBA" id="ARBA00004606"/>
    </source>
</evidence>
<accession>A0A9C7UMV4</accession>
<dbReference type="GO" id="GO:0016020">
    <property type="term" value="C:membrane"/>
    <property type="evidence" value="ECO:0007669"/>
    <property type="project" value="UniProtKB-SubCell"/>
</dbReference>
<sequence>MKRKLIPLVSIVTLLWILLGCPNVLERIYFGCRRDMLQFQRALVRVRANKTPGKPLWTRKYKIPLKMGQGWYGWPPHCIKLLYLEPRNVQVSILVADEKVGFVCDLYEQQRRFIERKFVNRCLPMAASRNLSSCNGSFGVLFIKFYLPWQSNYKIVVKGITKSDTCCFIFSSPGNDKNWINDPSFQDFGTPLLRHWLGLSSVRTLKYWIPLYSNGYIVDCTLYQRCGLILGRVQSSFEDCGRYEKSGLFGVLQPIWIPNNSRADMGSVFIEMNVQSLSILRSSNCFWVIYGTDSQMRHYHFVLDHICTEDYSKLALQVNIDRSDKFLYLALVKNASSDDAVKVTDIRIHTTHKPALNISENIWRLPFPEKFYIKVVFTISRWRIPRNSELTLAIPLSMHKLFILKEFLKFYKTGPVVAVIAIQNEQEKKELLEYLSFIPNNMRMNVEFVVVLTSPWKDRFPINQLRNIALQYTITDFVCVLDVDTFPISSAFGAFPQIIEKEPELLPLTRKRCLVVTNWIAADSEQLTYPTIEDLKEKYLKTWFPYCEASQSPISFRRWLYENNSYFVSFQPNFEPYCIMRTREFILFDERFRGYGFNKVSWAFEAAVEGVEFLVDNRFFVLHKDHPTQRVENSLQYWLNWISYYTFVNEKLFKTVE</sequence>
<evidence type="ECO:0000256" key="3">
    <source>
        <dbReference type="ARBA" id="ARBA00022968"/>
    </source>
</evidence>
<gene>
    <name evidence="7" type="ORF">GpartN1_g442.t1</name>
</gene>
<dbReference type="Pfam" id="PF13896">
    <property type="entry name" value="Glyco_transf_49"/>
    <property type="match status" value="1"/>
</dbReference>
<evidence type="ECO:0000256" key="4">
    <source>
        <dbReference type="ARBA" id="ARBA00022989"/>
    </source>
</evidence>
<evidence type="ECO:0000256" key="5">
    <source>
        <dbReference type="ARBA" id="ARBA00023136"/>
    </source>
</evidence>
<dbReference type="InterPro" id="IPR051292">
    <property type="entry name" value="Xyl/GlcA_transferase"/>
</dbReference>
<dbReference type="PANTHER" id="PTHR12270">
    <property type="entry name" value="GLYCOSYLTRANSFERASE-RELATED"/>
    <property type="match status" value="1"/>
</dbReference>
<protein>
    <submittedName>
        <fullName evidence="7">Uncharacterized protein</fullName>
    </submittedName>
</protein>
<dbReference type="OrthoDB" id="6046at2759"/>
<organism evidence="7 8">
    <name type="scientific">Galdieria partita</name>
    <dbReference type="NCBI Taxonomy" id="83374"/>
    <lineage>
        <taxon>Eukaryota</taxon>
        <taxon>Rhodophyta</taxon>
        <taxon>Bangiophyceae</taxon>
        <taxon>Galdieriales</taxon>
        <taxon>Galdieriaceae</taxon>
        <taxon>Galdieria</taxon>
    </lineage>
</organism>
<keyword evidence="8" id="KW-1185">Reference proteome</keyword>
<dbReference type="GO" id="GO:0042285">
    <property type="term" value="F:xylosyltransferase activity"/>
    <property type="evidence" value="ECO:0007669"/>
    <property type="project" value="TreeGrafter"/>
</dbReference>
<dbReference type="GO" id="GO:0015020">
    <property type="term" value="F:glucuronosyltransferase activity"/>
    <property type="evidence" value="ECO:0007669"/>
    <property type="project" value="TreeGrafter"/>
</dbReference>